<dbReference type="Gene3D" id="2.40.160.20">
    <property type="match status" value="1"/>
</dbReference>
<dbReference type="Pfam" id="PF13505">
    <property type="entry name" value="OMP_b-brl"/>
    <property type="match status" value="1"/>
</dbReference>
<gene>
    <name evidence="8" type="ORF">NWI01_24860</name>
</gene>
<comment type="similarity">
    <text evidence="5">Belongs to the Omp25/RopB family.</text>
</comment>
<feature type="domain" description="Outer membrane protein beta-barrel" evidence="7">
    <location>
        <begin position="55"/>
        <end position="290"/>
    </location>
</feature>
<reference evidence="8 9" key="1">
    <citation type="submission" date="2019-06" db="EMBL/GenBank/DDBJ databases">
        <title>Whole genome shotgun sequence of Nitrobacter winogradskyi NBRC 14297.</title>
        <authorList>
            <person name="Hosoyama A."/>
            <person name="Uohara A."/>
            <person name="Ohji S."/>
            <person name="Ichikawa N."/>
        </authorList>
    </citation>
    <scope>NUCLEOTIDE SEQUENCE [LARGE SCALE GENOMIC DNA]</scope>
    <source>
        <strain evidence="8 9">NBRC 14297</strain>
    </source>
</reference>
<comment type="caution">
    <text evidence="8">The sequence shown here is derived from an EMBL/GenBank/DDBJ whole genome shotgun (WGS) entry which is preliminary data.</text>
</comment>
<accession>A0A4Y3WCD3</accession>
<protein>
    <recommendedName>
        <fullName evidence="7">Outer membrane protein beta-barrel domain-containing protein</fullName>
    </recommendedName>
</protein>
<dbReference type="AlphaFoldDB" id="A0A4Y3WCD3"/>
<dbReference type="InterPro" id="IPR051692">
    <property type="entry name" value="OMP-like"/>
</dbReference>
<evidence type="ECO:0000313" key="9">
    <source>
        <dbReference type="Proteomes" id="UP000318825"/>
    </source>
</evidence>
<dbReference type="SUPFAM" id="SSF56925">
    <property type="entry name" value="OMPA-like"/>
    <property type="match status" value="1"/>
</dbReference>
<evidence type="ECO:0000256" key="1">
    <source>
        <dbReference type="ARBA" id="ARBA00004442"/>
    </source>
</evidence>
<dbReference type="PANTHER" id="PTHR34001:SF3">
    <property type="entry name" value="BLL7405 PROTEIN"/>
    <property type="match status" value="1"/>
</dbReference>
<evidence type="ECO:0000256" key="6">
    <source>
        <dbReference type="SAM" id="SignalP"/>
    </source>
</evidence>
<evidence type="ECO:0000256" key="3">
    <source>
        <dbReference type="ARBA" id="ARBA00023136"/>
    </source>
</evidence>
<dbReference type="InterPro" id="IPR011250">
    <property type="entry name" value="OMP/PagP_B-barrel"/>
</dbReference>
<evidence type="ECO:0000313" key="8">
    <source>
        <dbReference type="EMBL" id="GEC16594.1"/>
    </source>
</evidence>
<comment type="subcellular location">
    <subcellularLocation>
        <location evidence="1">Cell outer membrane</location>
    </subcellularLocation>
</comment>
<dbReference type="EMBL" id="BJNF01000071">
    <property type="protein sequence ID" value="GEC16594.1"/>
    <property type="molecule type" value="Genomic_DNA"/>
</dbReference>
<keyword evidence="2 6" id="KW-0732">Signal</keyword>
<keyword evidence="3" id="KW-0472">Membrane</keyword>
<proteinExistence type="inferred from homology"/>
<evidence type="ECO:0000256" key="2">
    <source>
        <dbReference type="ARBA" id="ARBA00022729"/>
    </source>
</evidence>
<sequence>MIAIIQVVVDGAFTMRRLLLAAVICGAAQGAYAADMPDDLPFLRGSQPPSLSTVRTVWQGFYIGGQASYGSADMDFKNSGKELLERLLNNVDIESQYHLSTWPLGQKTSTQNEGFGGFLGYNLQSEDVVYGVELNYTHGKFFGASGGSQGRSFNYPTDYLTSAFVQSNASMQITDFGSLRVRAGYSFGCFLPYAFGGVAMGRADIQRNVSYSSRYQYVGTQIPPLPNLAGAGSLSDNANAHFIYGYAAGLGIDMMIVDGLFLRAEWEFLRFTAPVDTIVNTVRAGAGYRF</sequence>
<evidence type="ECO:0000256" key="4">
    <source>
        <dbReference type="ARBA" id="ARBA00023237"/>
    </source>
</evidence>
<dbReference type="Proteomes" id="UP000318825">
    <property type="component" value="Unassembled WGS sequence"/>
</dbReference>
<evidence type="ECO:0000259" key="7">
    <source>
        <dbReference type="Pfam" id="PF13505"/>
    </source>
</evidence>
<dbReference type="PANTHER" id="PTHR34001">
    <property type="entry name" value="BLL7405 PROTEIN"/>
    <property type="match status" value="1"/>
</dbReference>
<organism evidence="8 9">
    <name type="scientific">Nitrobacter winogradskyi</name>
    <name type="common">Nitrobacter agilis</name>
    <dbReference type="NCBI Taxonomy" id="913"/>
    <lineage>
        <taxon>Bacteria</taxon>
        <taxon>Pseudomonadati</taxon>
        <taxon>Pseudomonadota</taxon>
        <taxon>Alphaproteobacteria</taxon>
        <taxon>Hyphomicrobiales</taxon>
        <taxon>Nitrobacteraceae</taxon>
        <taxon>Nitrobacter</taxon>
    </lineage>
</organism>
<evidence type="ECO:0000256" key="5">
    <source>
        <dbReference type="ARBA" id="ARBA00038306"/>
    </source>
</evidence>
<dbReference type="InterPro" id="IPR027385">
    <property type="entry name" value="Beta-barrel_OMP"/>
</dbReference>
<keyword evidence="4" id="KW-0998">Cell outer membrane</keyword>
<feature type="signal peptide" evidence="6">
    <location>
        <begin position="1"/>
        <end position="33"/>
    </location>
</feature>
<feature type="chain" id="PRO_5021222005" description="Outer membrane protein beta-barrel domain-containing protein" evidence="6">
    <location>
        <begin position="34"/>
        <end position="290"/>
    </location>
</feature>
<name>A0A4Y3WCD3_NITWI</name>